<dbReference type="AlphaFoldDB" id="A0A6M3MAI9"/>
<name>A0A6M3MAI9_9ZZZZ</name>
<proteinExistence type="predicted"/>
<evidence type="ECO:0000313" key="1">
    <source>
        <dbReference type="EMBL" id="QJB02585.1"/>
    </source>
</evidence>
<accession>A0A6M3MAI9</accession>
<organism evidence="1">
    <name type="scientific">viral metagenome</name>
    <dbReference type="NCBI Taxonomy" id="1070528"/>
    <lineage>
        <taxon>unclassified sequences</taxon>
        <taxon>metagenomes</taxon>
        <taxon>organismal metagenomes</taxon>
    </lineage>
</organism>
<gene>
    <name evidence="1" type="ORF">MM171B01159_0003</name>
</gene>
<protein>
    <submittedName>
        <fullName evidence="1">Putative tail protein</fullName>
    </submittedName>
</protein>
<sequence length="202" mass="21892">MADNYILEFARDVAATVLSDAEYTADGERIIGNQPGIAREDFVNKAMKQSTLMAVVLAQFIVDYAGEDVQDDDAIALILTNFLTALRSITNERRINKTQADTPYSVTVNDLDGAAFFTNTGATAEVVLNLLAGADGYGFKANVTAAYNIKFKANGTEKFRFRGKQSSGGGTVYNAKIGSFIEGKWNGTEWVVDNIGAPWSYT</sequence>
<dbReference type="EMBL" id="MT143794">
    <property type="protein sequence ID" value="QJB02585.1"/>
    <property type="molecule type" value="Genomic_DNA"/>
</dbReference>
<reference evidence="1" key="1">
    <citation type="submission" date="2020-03" db="EMBL/GenBank/DDBJ databases">
        <title>The deep terrestrial virosphere.</title>
        <authorList>
            <person name="Holmfeldt K."/>
            <person name="Nilsson E."/>
            <person name="Simone D."/>
            <person name="Lopez-Fernandez M."/>
            <person name="Wu X."/>
            <person name="de Brujin I."/>
            <person name="Lundin D."/>
            <person name="Andersson A."/>
            <person name="Bertilsson S."/>
            <person name="Dopson M."/>
        </authorList>
    </citation>
    <scope>NUCLEOTIDE SEQUENCE</scope>
    <source>
        <strain evidence="1">MM171B01159</strain>
    </source>
</reference>